<dbReference type="EMBL" id="AXCZ01000163">
    <property type="protein sequence ID" value="KGM09946.1"/>
    <property type="molecule type" value="Genomic_DNA"/>
</dbReference>
<dbReference type="InterPro" id="IPR029465">
    <property type="entry name" value="ATPgrasp_TupA"/>
</dbReference>
<feature type="compositionally biased region" description="Basic and acidic residues" evidence="1">
    <location>
        <begin position="28"/>
        <end position="55"/>
    </location>
</feature>
<reference evidence="2 3" key="1">
    <citation type="submission" date="2013-08" db="EMBL/GenBank/DDBJ databases">
        <title>Genome sequencing of Cellulomonas bogoriensis 69B4.</title>
        <authorList>
            <person name="Chen F."/>
            <person name="Li Y."/>
            <person name="Wang G."/>
        </authorList>
    </citation>
    <scope>NUCLEOTIDE SEQUENCE [LARGE SCALE GENOMIC DNA]</scope>
    <source>
        <strain evidence="2 3">69B4</strain>
    </source>
</reference>
<sequence length="352" mass="39241">MLTSLVRRLPPVARRDATIKELRRRLRRAELDAPPTERTRTEGTRTEGTRTEGTRTEQPATAMQSPSFLYKLREAGRIHGHLKRLGGPLPMWELNRKHRGYRFAVSHGVAIPPVIGAYARPADVPWDELPDAFVVKTFHGTASHGVMPVRRDGDRFRDLLSSRHLGVEDIQARLTRLVDKGSVSEELFIEELMTAPQGTGLEVVPDYKLYCFYGTIGMIMVAGRRSRAADGRAFRYFDADGADMGNARPGLALDQSLPAPRHLEALTSTGRLLSGAIRSPFVRVDLYERDEGVVFGEITPAPGGVQVLRPELDASFGELWEDAQARLEREAITAGARTTGYGPEPHDHLWRF</sequence>
<evidence type="ECO:0000256" key="1">
    <source>
        <dbReference type="SAM" id="MobiDB-lite"/>
    </source>
</evidence>
<dbReference type="AlphaFoldDB" id="A0A0A0BPS7"/>
<accession>A0A0A0BPS7</accession>
<feature type="region of interest" description="Disordered" evidence="1">
    <location>
        <begin position="26"/>
        <end position="62"/>
    </location>
</feature>
<evidence type="ECO:0000313" key="3">
    <source>
        <dbReference type="Proteomes" id="UP000054314"/>
    </source>
</evidence>
<dbReference type="Proteomes" id="UP000054314">
    <property type="component" value="Unassembled WGS sequence"/>
</dbReference>
<dbReference type="SUPFAM" id="SSF56059">
    <property type="entry name" value="Glutathione synthetase ATP-binding domain-like"/>
    <property type="match status" value="1"/>
</dbReference>
<proteinExistence type="predicted"/>
<keyword evidence="3" id="KW-1185">Reference proteome</keyword>
<evidence type="ECO:0000313" key="2">
    <source>
        <dbReference type="EMBL" id="KGM09946.1"/>
    </source>
</evidence>
<comment type="caution">
    <text evidence="2">The sequence shown here is derived from an EMBL/GenBank/DDBJ whole genome shotgun (WGS) entry which is preliminary data.</text>
</comment>
<dbReference type="Pfam" id="PF14305">
    <property type="entry name" value="ATPgrasp_TupA"/>
    <property type="match status" value="1"/>
</dbReference>
<dbReference type="RefSeq" id="WP_035062088.1">
    <property type="nucleotide sequence ID" value="NZ_AXCZ01000163.1"/>
</dbReference>
<protein>
    <recommendedName>
        <fullName evidence="4">Teichuronopeptide biosynthesis TupA-like protein</fullName>
    </recommendedName>
</protein>
<organism evidence="2 3">
    <name type="scientific">Cellulomonas bogoriensis 69B4 = DSM 16987</name>
    <dbReference type="NCBI Taxonomy" id="1386082"/>
    <lineage>
        <taxon>Bacteria</taxon>
        <taxon>Bacillati</taxon>
        <taxon>Actinomycetota</taxon>
        <taxon>Actinomycetes</taxon>
        <taxon>Micrococcales</taxon>
        <taxon>Cellulomonadaceae</taxon>
        <taxon>Cellulomonas</taxon>
    </lineage>
</organism>
<name>A0A0A0BPS7_9CELL</name>
<evidence type="ECO:0008006" key="4">
    <source>
        <dbReference type="Google" id="ProtNLM"/>
    </source>
</evidence>
<dbReference type="OrthoDB" id="9791827at2"/>
<gene>
    <name evidence="2" type="ORF">N869_05840</name>
</gene>